<gene>
    <name evidence="2" type="ORF">IAA17_07020</name>
</gene>
<keyword evidence="1" id="KW-0812">Transmembrane</keyword>
<reference evidence="2" key="1">
    <citation type="journal article" date="2021" name="PeerJ">
        <title>Extensive microbial diversity within the chicken gut microbiome revealed by metagenomics and culture.</title>
        <authorList>
            <person name="Gilroy R."/>
            <person name="Ravi A."/>
            <person name="Getino M."/>
            <person name="Pursley I."/>
            <person name="Horton D.L."/>
            <person name="Alikhan N.F."/>
            <person name="Baker D."/>
            <person name="Gharbi K."/>
            <person name="Hall N."/>
            <person name="Watson M."/>
            <person name="Adriaenssens E.M."/>
            <person name="Foster-Nyarko E."/>
            <person name="Jarju S."/>
            <person name="Secka A."/>
            <person name="Antonio M."/>
            <person name="Oren A."/>
            <person name="Chaudhuri R.R."/>
            <person name="La Ragione R."/>
            <person name="Hildebrand F."/>
            <person name="Pallen M.J."/>
        </authorList>
    </citation>
    <scope>NUCLEOTIDE SEQUENCE</scope>
    <source>
        <strain evidence="2">ChiBcec1-1093</strain>
    </source>
</reference>
<accession>A0A9D2K6B2</accession>
<comment type="caution">
    <text evidence="2">The sequence shown here is derived from an EMBL/GenBank/DDBJ whole genome shotgun (WGS) entry which is preliminary data.</text>
</comment>
<keyword evidence="1" id="KW-0472">Membrane</keyword>
<proteinExistence type="predicted"/>
<dbReference type="Pfam" id="PF06912">
    <property type="entry name" value="DUF1275"/>
    <property type="match status" value="1"/>
</dbReference>
<reference evidence="2" key="2">
    <citation type="submission" date="2021-04" db="EMBL/GenBank/DDBJ databases">
        <authorList>
            <person name="Gilroy R."/>
        </authorList>
    </citation>
    <scope>NUCLEOTIDE SEQUENCE</scope>
    <source>
        <strain evidence="2">ChiBcec1-1093</strain>
    </source>
</reference>
<evidence type="ECO:0000256" key="1">
    <source>
        <dbReference type="SAM" id="Phobius"/>
    </source>
</evidence>
<organism evidence="2 3">
    <name type="scientific">Candidatus Lachnoclostridium stercorigallinarum</name>
    <dbReference type="NCBI Taxonomy" id="2838634"/>
    <lineage>
        <taxon>Bacteria</taxon>
        <taxon>Bacillati</taxon>
        <taxon>Bacillota</taxon>
        <taxon>Clostridia</taxon>
        <taxon>Lachnospirales</taxon>
        <taxon>Lachnospiraceae</taxon>
    </lineage>
</organism>
<feature type="transmembrane region" description="Helical" evidence="1">
    <location>
        <begin position="109"/>
        <end position="127"/>
    </location>
</feature>
<name>A0A9D2K6B2_9FIRM</name>
<evidence type="ECO:0000313" key="2">
    <source>
        <dbReference type="EMBL" id="HIZ79522.1"/>
    </source>
</evidence>
<feature type="transmembrane region" description="Helical" evidence="1">
    <location>
        <begin position="199"/>
        <end position="217"/>
    </location>
</feature>
<dbReference type="AlphaFoldDB" id="A0A9D2K6B2"/>
<dbReference type="PANTHER" id="PTHR37314:SF4">
    <property type="entry name" value="UPF0700 TRANSMEMBRANE PROTEIN YOAK"/>
    <property type="match status" value="1"/>
</dbReference>
<feature type="transmembrane region" description="Helical" evidence="1">
    <location>
        <begin position="7"/>
        <end position="28"/>
    </location>
</feature>
<feature type="transmembrane region" description="Helical" evidence="1">
    <location>
        <begin position="84"/>
        <end position="103"/>
    </location>
</feature>
<evidence type="ECO:0000313" key="3">
    <source>
        <dbReference type="Proteomes" id="UP000824101"/>
    </source>
</evidence>
<feature type="transmembrane region" description="Helical" evidence="1">
    <location>
        <begin position="57"/>
        <end position="77"/>
    </location>
</feature>
<dbReference type="EMBL" id="DXBC01000109">
    <property type="protein sequence ID" value="HIZ79522.1"/>
    <property type="molecule type" value="Genomic_DNA"/>
</dbReference>
<dbReference type="Proteomes" id="UP000824101">
    <property type="component" value="Unassembled WGS sequence"/>
</dbReference>
<sequence length="229" mass="24787">MENERKYGVQIHHMMALCGGFLGVYAIINRMGVFGSAQTANLIELVCDLLGRDPMEISLRVLALAFYVAAMVVFVILEKKTRWNLEYGVILVDLAAVAAVGAIPDTVNPFVALYPIFFATAFQWCVFKGAKGYVSATIFSTNNLKMTVTSFAEYLISKKGETGRDKALEKALFYGGTFLYFHVGVAAGYGAGLLWGTRSVWLCVLPLAAAAGLIAVSEARAGEEKLMAS</sequence>
<dbReference type="PANTHER" id="PTHR37314">
    <property type="entry name" value="SLR0142 PROTEIN"/>
    <property type="match status" value="1"/>
</dbReference>
<keyword evidence="1" id="KW-1133">Transmembrane helix</keyword>
<dbReference type="InterPro" id="IPR010699">
    <property type="entry name" value="DUF1275"/>
</dbReference>
<feature type="transmembrane region" description="Helical" evidence="1">
    <location>
        <begin position="171"/>
        <end position="193"/>
    </location>
</feature>
<protein>
    <submittedName>
        <fullName evidence="2">DUF1275 domain-containing protein</fullName>
    </submittedName>
</protein>